<dbReference type="InterPro" id="IPR057588">
    <property type="entry name" value="NWD1/2-like_WH"/>
</dbReference>
<dbReference type="EMBL" id="UFQT01001811">
    <property type="protein sequence ID" value="SSX31871.1"/>
    <property type="molecule type" value="Genomic_DNA"/>
</dbReference>
<keyword evidence="1" id="KW-0853">WD repeat</keyword>
<dbReference type="Pfam" id="PF25469">
    <property type="entry name" value="WHD_NWD1"/>
    <property type="match status" value="1"/>
</dbReference>
<sequence>MKNSIDVEWNENGIDIDNNDKHEQYLNEFRRTVSVMIRNAIDLSLSNDPDGGKQRKKTVQEIFNEHSTHLLFLNEHLASKDLIYSSIPEKLRQHTIQNFRSNSRHSPYFIYGDHGSGKSSVISQIYSLVPSWFDHVKLHRIIRFASATPRSAYNLELMRVICQQMSIILNIPEGYLPKDASFDPLYINNWFQNIIKRCEDTHNNEIIFIFIDDLHKINPLDCDVVAALSWLPISLPYNVYVVCTTGAPIDALKITPMQKERFKAPDYFYDLSNDACKTVVRKVQENETFEQYVNRFFDTMEQEFGKVGFSRFTTYLTCTEYGLSETEFLELLMPISNSEAYLDTRAGDFNFSTFRTFRNRMRPLIREKLMSGKLFIQWRHSLCAETTRKRYMDQEIARQAHKEIVNLFFPQEENEESDESRTEEKSDKSAQPDVVSTTTAQQISFGMDISYNIRHVEEAWHHLIQSDDTQKLKEIAVCNFDFLLAAK</sequence>
<reference evidence="5" key="1">
    <citation type="submission" date="2018-07" db="EMBL/GenBank/DDBJ databases">
        <authorList>
            <person name="Quirk P.G."/>
            <person name="Krulwich T.A."/>
        </authorList>
    </citation>
    <scope>NUCLEOTIDE SEQUENCE</scope>
</reference>
<dbReference type="InterPro" id="IPR052752">
    <property type="entry name" value="NACHT-WD_repeat"/>
</dbReference>
<evidence type="ECO:0000313" key="5">
    <source>
        <dbReference type="EMBL" id="SSX31871.1"/>
    </source>
</evidence>
<gene>
    <name evidence="5" type="primary">CSON004203</name>
</gene>
<evidence type="ECO:0000256" key="3">
    <source>
        <dbReference type="SAM" id="MobiDB-lite"/>
    </source>
</evidence>
<dbReference type="OMA" id="RICIEHH"/>
<name>A0A336MQQ7_CULSO</name>
<evidence type="ECO:0000256" key="1">
    <source>
        <dbReference type="ARBA" id="ARBA00022574"/>
    </source>
</evidence>
<organism evidence="5">
    <name type="scientific">Culicoides sonorensis</name>
    <name type="common">Biting midge</name>
    <dbReference type="NCBI Taxonomy" id="179676"/>
    <lineage>
        <taxon>Eukaryota</taxon>
        <taxon>Metazoa</taxon>
        <taxon>Ecdysozoa</taxon>
        <taxon>Arthropoda</taxon>
        <taxon>Hexapoda</taxon>
        <taxon>Insecta</taxon>
        <taxon>Pterygota</taxon>
        <taxon>Neoptera</taxon>
        <taxon>Endopterygota</taxon>
        <taxon>Diptera</taxon>
        <taxon>Nematocera</taxon>
        <taxon>Chironomoidea</taxon>
        <taxon>Ceratopogonidae</taxon>
        <taxon>Ceratopogoninae</taxon>
        <taxon>Culicoides</taxon>
        <taxon>Monoculicoides</taxon>
    </lineage>
</organism>
<dbReference type="PANTHER" id="PTHR19871:SF28">
    <property type="entry name" value="AAA+ ATPASE DOMAIN-CONTAINING PROTEIN"/>
    <property type="match status" value="1"/>
</dbReference>
<feature type="compositionally biased region" description="Basic and acidic residues" evidence="3">
    <location>
        <begin position="419"/>
        <end position="430"/>
    </location>
</feature>
<accession>A0A336MQQ7</accession>
<dbReference type="SUPFAM" id="SSF52540">
    <property type="entry name" value="P-loop containing nucleoside triphosphate hydrolases"/>
    <property type="match status" value="1"/>
</dbReference>
<feature type="domain" description="NWD1/2-like winged helix-turn-helix" evidence="4">
    <location>
        <begin position="284"/>
        <end position="394"/>
    </location>
</feature>
<evidence type="ECO:0000256" key="2">
    <source>
        <dbReference type="ARBA" id="ARBA00022737"/>
    </source>
</evidence>
<proteinExistence type="predicted"/>
<dbReference type="AlphaFoldDB" id="A0A336MQQ7"/>
<keyword evidence="2" id="KW-0677">Repeat</keyword>
<protein>
    <submittedName>
        <fullName evidence="5">CSON004203 protein</fullName>
    </submittedName>
</protein>
<dbReference type="InterPro" id="IPR027417">
    <property type="entry name" value="P-loop_NTPase"/>
</dbReference>
<dbReference type="Gene3D" id="3.40.50.300">
    <property type="entry name" value="P-loop containing nucleotide triphosphate hydrolases"/>
    <property type="match status" value="1"/>
</dbReference>
<dbReference type="VEuPathDB" id="VectorBase:CSON004203"/>
<feature type="region of interest" description="Disordered" evidence="3">
    <location>
        <begin position="411"/>
        <end position="438"/>
    </location>
</feature>
<evidence type="ECO:0000259" key="4">
    <source>
        <dbReference type="Pfam" id="PF25469"/>
    </source>
</evidence>
<dbReference type="PANTHER" id="PTHR19871">
    <property type="entry name" value="BETA TRANSDUCIN-RELATED PROTEIN"/>
    <property type="match status" value="1"/>
</dbReference>